<keyword evidence="3" id="KW-1185">Reference proteome</keyword>
<feature type="coiled-coil region" evidence="1">
    <location>
        <begin position="50"/>
        <end position="98"/>
    </location>
</feature>
<name>A0A0G4EL52_VITBC</name>
<organism evidence="2 3">
    <name type="scientific">Vitrella brassicaformis (strain CCMP3155)</name>
    <dbReference type="NCBI Taxonomy" id="1169540"/>
    <lineage>
        <taxon>Eukaryota</taxon>
        <taxon>Sar</taxon>
        <taxon>Alveolata</taxon>
        <taxon>Colpodellida</taxon>
        <taxon>Vitrellaceae</taxon>
        <taxon>Vitrella</taxon>
    </lineage>
</organism>
<evidence type="ECO:0000256" key="1">
    <source>
        <dbReference type="SAM" id="Coils"/>
    </source>
</evidence>
<keyword evidence="1" id="KW-0175">Coiled coil</keyword>
<gene>
    <name evidence="2" type="ORF">Vbra_3965</name>
</gene>
<evidence type="ECO:0000313" key="3">
    <source>
        <dbReference type="Proteomes" id="UP000041254"/>
    </source>
</evidence>
<evidence type="ECO:0000313" key="2">
    <source>
        <dbReference type="EMBL" id="CEL97121.1"/>
    </source>
</evidence>
<proteinExistence type="predicted"/>
<dbReference type="InParanoid" id="A0A0G4EL52"/>
<protein>
    <recommendedName>
        <fullName evidence="4">Tektin</fullName>
    </recommendedName>
</protein>
<accession>A0A0G4EL52</accession>
<dbReference type="AlphaFoldDB" id="A0A0G4EL52"/>
<dbReference type="Proteomes" id="UP000041254">
    <property type="component" value="Unassembled WGS sequence"/>
</dbReference>
<sequence length="186" mass="21672">MNFQFTDLATENHICHTRRMCTQASRRCHEIVRRRAQIESERRLLGASINNVIQCHIEEARRQRMKLQEEHAQVSVDIQELQRERLRMVEALSSLKMRIDVAQRCAESSKRNSRGRPRVAIEPMLADECAKLKTWLSTIEAALSSTEEDIRILLQTRNSLEIRIDALIQEQEGEIATLKIRQKLSL</sequence>
<dbReference type="VEuPathDB" id="CryptoDB:Vbra_3965"/>
<dbReference type="EMBL" id="CDMY01000254">
    <property type="protein sequence ID" value="CEL97121.1"/>
    <property type="molecule type" value="Genomic_DNA"/>
</dbReference>
<evidence type="ECO:0008006" key="4">
    <source>
        <dbReference type="Google" id="ProtNLM"/>
    </source>
</evidence>
<reference evidence="2 3" key="1">
    <citation type="submission" date="2014-11" db="EMBL/GenBank/DDBJ databases">
        <authorList>
            <person name="Zhu J."/>
            <person name="Qi W."/>
            <person name="Song R."/>
        </authorList>
    </citation>
    <scope>NUCLEOTIDE SEQUENCE [LARGE SCALE GENOMIC DNA]</scope>
</reference>